<reference evidence="1 2" key="1">
    <citation type="journal article" date="2022" name="Nat. Ecol. Evol.">
        <title>A masculinizing supergene underlies an exaggerated male reproductive morph in a spider.</title>
        <authorList>
            <person name="Hendrickx F."/>
            <person name="De Corte Z."/>
            <person name="Sonet G."/>
            <person name="Van Belleghem S.M."/>
            <person name="Kostlbacher S."/>
            <person name="Vangestel C."/>
        </authorList>
    </citation>
    <scope>NUCLEOTIDE SEQUENCE [LARGE SCALE GENOMIC DNA]</scope>
    <source>
        <strain evidence="1">W744_W776</strain>
    </source>
</reference>
<dbReference type="Proteomes" id="UP000827092">
    <property type="component" value="Unassembled WGS sequence"/>
</dbReference>
<organism evidence="1 2">
    <name type="scientific">Oedothorax gibbosus</name>
    <dbReference type="NCBI Taxonomy" id="931172"/>
    <lineage>
        <taxon>Eukaryota</taxon>
        <taxon>Metazoa</taxon>
        <taxon>Ecdysozoa</taxon>
        <taxon>Arthropoda</taxon>
        <taxon>Chelicerata</taxon>
        <taxon>Arachnida</taxon>
        <taxon>Araneae</taxon>
        <taxon>Araneomorphae</taxon>
        <taxon>Entelegynae</taxon>
        <taxon>Araneoidea</taxon>
        <taxon>Linyphiidae</taxon>
        <taxon>Erigoninae</taxon>
        <taxon>Oedothorax</taxon>
    </lineage>
</organism>
<gene>
    <name evidence="1" type="ORF">JTE90_028861</name>
</gene>
<protein>
    <submittedName>
        <fullName evidence="1">Uncharacterized protein</fullName>
    </submittedName>
</protein>
<sequence length="66" mass="8108">MIVQISPINWRLCEKLCNDMDRDHYQLLLHCEVRWLSKCNFNFNQNSFKQNQHIFTFVLKTRKSHP</sequence>
<comment type="caution">
    <text evidence="1">The sequence shown here is derived from an EMBL/GenBank/DDBJ whole genome shotgun (WGS) entry which is preliminary data.</text>
</comment>
<name>A0AAV6U6X8_9ARAC</name>
<dbReference type="EMBL" id="JAFNEN010000568">
    <property type="protein sequence ID" value="KAG8180312.1"/>
    <property type="molecule type" value="Genomic_DNA"/>
</dbReference>
<dbReference type="AlphaFoldDB" id="A0AAV6U6X8"/>
<proteinExistence type="predicted"/>
<accession>A0AAV6U6X8</accession>
<evidence type="ECO:0000313" key="1">
    <source>
        <dbReference type="EMBL" id="KAG8180312.1"/>
    </source>
</evidence>
<keyword evidence="2" id="KW-1185">Reference proteome</keyword>
<evidence type="ECO:0000313" key="2">
    <source>
        <dbReference type="Proteomes" id="UP000827092"/>
    </source>
</evidence>